<dbReference type="PROSITE" id="PS51000">
    <property type="entry name" value="HTH_DEOR_2"/>
    <property type="match status" value="1"/>
</dbReference>
<dbReference type="InterPro" id="IPR036390">
    <property type="entry name" value="WH_DNA-bd_sf"/>
</dbReference>
<feature type="domain" description="HTH deoR-type" evidence="4">
    <location>
        <begin position="7"/>
        <end position="62"/>
    </location>
</feature>
<dbReference type="Pfam" id="PF00455">
    <property type="entry name" value="DeoRC"/>
    <property type="match status" value="1"/>
</dbReference>
<proteinExistence type="predicted"/>
<dbReference type="SMART" id="SM00420">
    <property type="entry name" value="HTH_DEOR"/>
    <property type="match status" value="1"/>
</dbReference>
<comment type="caution">
    <text evidence="5">The sequence shown here is derived from an EMBL/GenBank/DDBJ whole genome shotgun (WGS) entry which is preliminary data.</text>
</comment>
<name>A0ABC9TT51_CLOSY</name>
<dbReference type="AlphaFoldDB" id="A0ABC9TT51"/>
<protein>
    <submittedName>
        <fullName evidence="5">Transcriptional regulator, DeoR family</fullName>
    </submittedName>
</protein>
<gene>
    <name evidence="5" type="ORF">CLOSYM_03957</name>
</gene>
<dbReference type="Proteomes" id="UP000016491">
    <property type="component" value="Unassembled WGS sequence"/>
</dbReference>
<evidence type="ECO:0000256" key="1">
    <source>
        <dbReference type="ARBA" id="ARBA00023015"/>
    </source>
</evidence>
<keyword evidence="2" id="KW-0238">DNA-binding</keyword>
<dbReference type="InterPro" id="IPR018356">
    <property type="entry name" value="Tscrpt_reg_HTH_DeoR_CS"/>
</dbReference>
<evidence type="ECO:0000259" key="4">
    <source>
        <dbReference type="PROSITE" id="PS51000"/>
    </source>
</evidence>
<dbReference type="PANTHER" id="PTHR30363:SF44">
    <property type="entry name" value="AGA OPERON TRANSCRIPTIONAL REPRESSOR-RELATED"/>
    <property type="match status" value="1"/>
</dbReference>
<dbReference type="EMBL" id="AWSU01000322">
    <property type="protein sequence ID" value="ERI74495.1"/>
    <property type="molecule type" value="Genomic_DNA"/>
</dbReference>
<accession>A0ABC9TT51</accession>
<dbReference type="SUPFAM" id="SSF100950">
    <property type="entry name" value="NagB/RpiA/CoA transferase-like"/>
    <property type="match status" value="1"/>
</dbReference>
<dbReference type="PRINTS" id="PR00037">
    <property type="entry name" value="HTHLACR"/>
</dbReference>
<dbReference type="Pfam" id="PF08220">
    <property type="entry name" value="HTH_DeoR"/>
    <property type="match status" value="1"/>
</dbReference>
<dbReference type="InterPro" id="IPR036388">
    <property type="entry name" value="WH-like_DNA-bd_sf"/>
</dbReference>
<dbReference type="SMART" id="SM01134">
    <property type="entry name" value="DeoRC"/>
    <property type="match status" value="1"/>
</dbReference>
<organism evidence="5 6">
    <name type="scientific">[Clostridium] symbiosum ATCC 14940</name>
    <dbReference type="NCBI Taxonomy" id="411472"/>
    <lineage>
        <taxon>Bacteria</taxon>
        <taxon>Bacillati</taxon>
        <taxon>Bacillota</taxon>
        <taxon>Clostridia</taxon>
        <taxon>Lachnospirales</taxon>
        <taxon>Lachnospiraceae</taxon>
        <taxon>Otoolea</taxon>
    </lineage>
</organism>
<dbReference type="PANTHER" id="PTHR30363">
    <property type="entry name" value="HTH-TYPE TRANSCRIPTIONAL REGULATOR SRLR-RELATED"/>
    <property type="match status" value="1"/>
</dbReference>
<evidence type="ECO:0000313" key="6">
    <source>
        <dbReference type="Proteomes" id="UP000016491"/>
    </source>
</evidence>
<evidence type="ECO:0000313" key="5">
    <source>
        <dbReference type="EMBL" id="ERI74495.1"/>
    </source>
</evidence>
<dbReference type="GO" id="GO:0003677">
    <property type="term" value="F:DNA binding"/>
    <property type="evidence" value="ECO:0007669"/>
    <property type="project" value="UniProtKB-KW"/>
</dbReference>
<keyword evidence="3" id="KW-0804">Transcription</keyword>
<dbReference type="InterPro" id="IPR001034">
    <property type="entry name" value="DeoR_HTH"/>
</dbReference>
<dbReference type="InterPro" id="IPR037171">
    <property type="entry name" value="NagB/RpiA_transferase-like"/>
</dbReference>
<dbReference type="PROSITE" id="PS00894">
    <property type="entry name" value="HTH_DEOR_1"/>
    <property type="match status" value="1"/>
</dbReference>
<dbReference type="InterPro" id="IPR014036">
    <property type="entry name" value="DeoR-like_C"/>
</dbReference>
<evidence type="ECO:0000256" key="2">
    <source>
        <dbReference type="ARBA" id="ARBA00023125"/>
    </source>
</evidence>
<evidence type="ECO:0000256" key="3">
    <source>
        <dbReference type="ARBA" id="ARBA00023163"/>
    </source>
</evidence>
<sequence>MVLTVNKSERCLAILDILQKQHKVEVNELAKRFGISEMTVRRDLNLLARQYNITRTHGGALMANQPVVRMISFDESRISNREAKEKIAAKAATLIKNGQRIFIDAGSTTRIILNYMDEETRAVIVTNHLKVAEHALQFDNLSVIMLGGEMIRITNCSSGSVAEEQIRKYQLDTAFLGAAAIGTDGRLYDGYSPEARFKSSIFSVAKRTYLLTDSSKFNTYDLNGFAALSQVDGVITDAGIDEEGMNLLKKYNVEVIIA</sequence>
<keyword evidence="1" id="KW-0805">Transcription regulation</keyword>
<dbReference type="Gene3D" id="3.40.50.1360">
    <property type="match status" value="1"/>
</dbReference>
<dbReference type="SUPFAM" id="SSF46785">
    <property type="entry name" value="Winged helix' DNA-binding domain"/>
    <property type="match status" value="1"/>
</dbReference>
<reference evidence="5 6" key="1">
    <citation type="submission" date="2013-07" db="EMBL/GenBank/DDBJ databases">
        <authorList>
            <person name="Weinstock G."/>
            <person name="Sodergren E."/>
            <person name="Wylie T."/>
            <person name="Fulton L."/>
            <person name="Fulton R."/>
            <person name="Fronick C."/>
            <person name="O'Laughlin M."/>
            <person name="Godfrey J."/>
            <person name="Miner T."/>
            <person name="Herter B."/>
            <person name="Appelbaum E."/>
            <person name="Cordes M."/>
            <person name="Lek S."/>
            <person name="Wollam A."/>
            <person name="Pepin K.H."/>
            <person name="Palsikar V.B."/>
            <person name="Mitreva M."/>
            <person name="Wilson R.K."/>
        </authorList>
    </citation>
    <scope>NUCLEOTIDE SEQUENCE [LARGE SCALE GENOMIC DNA]</scope>
    <source>
        <strain evidence="5 6">ATCC 14940</strain>
    </source>
</reference>
<dbReference type="Gene3D" id="1.10.10.10">
    <property type="entry name" value="Winged helix-like DNA-binding domain superfamily/Winged helix DNA-binding domain"/>
    <property type="match status" value="1"/>
</dbReference>
<dbReference type="InterPro" id="IPR050313">
    <property type="entry name" value="Carb_Metab_HTH_regulators"/>
</dbReference>